<accession>A0AAU7KJA9</accession>
<dbReference type="SUPFAM" id="SSF109604">
    <property type="entry name" value="HD-domain/PDEase-like"/>
    <property type="match status" value="1"/>
</dbReference>
<proteinExistence type="predicted"/>
<evidence type="ECO:0000313" key="1">
    <source>
        <dbReference type="EMBL" id="XBO71674.1"/>
    </source>
</evidence>
<dbReference type="EMBL" id="CP098827">
    <property type="protein sequence ID" value="XBO71674.1"/>
    <property type="molecule type" value="Genomic_DNA"/>
</dbReference>
<protein>
    <submittedName>
        <fullName evidence="1">Uncharacterized protein</fullName>
    </submittedName>
</protein>
<dbReference type="Gene3D" id="1.10.3210.10">
    <property type="entry name" value="Hypothetical protein af1432"/>
    <property type="match status" value="1"/>
</dbReference>
<dbReference type="InterPro" id="IPR027432">
    <property type="entry name" value="dGTP_triphosphohydrolase_C"/>
</dbReference>
<gene>
    <name evidence="1" type="ORF">NFG58_02860</name>
</gene>
<sequence length="508" mass="56886">MDFRRRFHPCRPLPGDRCPSLAVDGDAAFSVATLERRLEKDRTRVVHSASLRRLQLLPQQGAVLAHASQRRLLSASLERQQMGRRIVQMVYRKLGKRAGDCGLDGLEDAFICLVEVGSLLRDIGRPPFGQAGELALCGWFDSHMSALGGRQLPLAKDDIQGAALLNELCRFDAQAQALRTIGKQEGISLTHVQGAVLLGEQAVWREEGDDGRGRQGYCYRAESDQETAMRGVLGLGQDHRHPASYVVDAAEVIARTLSRLEAVVERGLIDPTSLVASLKQAYVEGLARQGEPWASLEERRFSRHGVVRRWSLGGMLDWALRRYERDNVEELGRFFHYLRLALGRTLVNHAADAFVAHLENIREGQPQLRLLSAEVGCRALLEAFDSLATRVEYRDPELEQLELEGYRTLCGLLDAALPALRLPEAAFVRLLDEGHGASPRLTLWVKRLPPGVLRVYRQAMAQPWEGASREVWEAYHRGRLVHDWICSMTESSALEEYSRLRVAGRSLA</sequence>
<dbReference type="RefSeq" id="WP_348827565.1">
    <property type="nucleotide sequence ID" value="NZ_CP098827.1"/>
</dbReference>
<dbReference type="Gene3D" id="1.10.3550.10">
    <property type="entry name" value="eoxyguanosinetriphosphate triphosphohydrolase domain-like"/>
    <property type="match status" value="1"/>
</dbReference>
<name>A0AAU7KJA9_9GAMM</name>
<organism evidence="1">
    <name type="scientific">Halomonas sp. RT37</name>
    <dbReference type="NCBI Taxonomy" id="2950872"/>
    <lineage>
        <taxon>Bacteria</taxon>
        <taxon>Pseudomonadati</taxon>
        <taxon>Pseudomonadota</taxon>
        <taxon>Gammaproteobacteria</taxon>
        <taxon>Oceanospirillales</taxon>
        <taxon>Halomonadaceae</taxon>
        <taxon>Halomonas</taxon>
    </lineage>
</organism>
<reference evidence="1" key="1">
    <citation type="submission" date="2022-06" db="EMBL/GenBank/DDBJ databases">
        <title>A novel DMS-producing enzyme.</title>
        <authorList>
            <person name="Zhang Y."/>
        </authorList>
    </citation>
    <scope>NUCLEOTIDE SEQUENCE</scope>
    <source>
        <strain evidence="1">RT37</strain>
    </source>
</reference>
<dbReference type="AlphaFoldDB" id="A0AAU7KJA9"/>